<dbReference type="NCBIfam" id="TIGR00254">
    <property type="entry name" value="GGDEF"/>
    <property type="match status" value="1"/>
</dbReference>
<evidence type="ECO:0000256" key="3">
    <source>
        <dbReference type="SAM" id="Phobius"/>
    </source>
</evidence>
<dbReference type="InterPro" id="IPR029787">
    <property type="entry name" value="Nucleotide_cyclase"/>
</dbReference>
<feature type="transmembrane region" description="Helical" evidence="3">
    <location>
        <begin position="83"/>
        <end position="101"/>
    </location>
</feature>
<dbReference type="Pfam" id="PF00990">
    <property type="entry name" value="GGDEF"/>
    <property type="match status" value="1"/>
</dbReference>
<feature type="transmembrane region" description="Helical" evidence="3">
    <location>
        <begin position="129"/>
        <end position="148"/>
    </location>
</feature>
<evidence type="ECO:0000313" key="6">
    <source>
        <dbReference type="Proteomes" id="UP000760472"/>
    </source>
</evidence>
<feature type="transmembrane region" description="Helical" evidence="3">
    <location>
        <begin position="55"/>
        <end position="71"/>
    </location>
</feature>
<feature type="transmembrane region" description="Helical" evidence="3">
    <location>
        <begin position="160"/>
        <end position="185"/>
    </location>
</feature>
<dbReference type="SMART" id="SM00267">
    <property type="entry name" value="GGDEF"/>
    <property type="match status" value="1"/>
</dbReference>
<comment type="caution">
    <text evidence="5">The sequence shown here is derived from an EMBL/GenBank/DDBJ whole genome shotgun (WGS) entry which is preliminary data.</text>
</comment>
<dbReference type="Gene3D" id="3.30.70.270">
    <property type="match status" value="1"/>
</dbReference>
<proteinExistence type="predicted"/>
<dbReference type="PROSITE" id="PS50887">
    <property type="entry name" value="GGDEF"/>
    <property type="match status" value="1"/>
</dbReference>
<dbReference type="PANTHER" id="PTHR45138:SF9">
    <property type="entry name" value="DIGUANYLATE CYCLASE DGCM-RELATED"/>
    <property type="match status" value="1"/>
</dbReference>
<dbReference type="RefSeq" id="WP_205209757.1">
    <property type="nucleotide sequence ID" value="NZ_JAFFZO010000008.1"/>
</dbReference>
<dbReference type="CDD" id="cd01949">
    <property type="entry name" value="GGDEF"/>
    <property type="match status" value="1"/>
</dbReference>
<evidence type="ECO:0000313" key="5">
    <source>
        <dbReference type="EMBL" id="MBN0986463.1"/>
    </source>
</evidence>
<dbReference type="PANTHER" id="PTHR45138">
    <property type="entry name" value="REGULATORY COMPONENTS OF SENSORY TRANSDUCTION SYSTEM"/>
    <property type="match status" value="1"/>
</dbReference>
<feature type="transmembrane region" description="Helical" evidence="3">
    <location>
        <begin position="27"/>
        <end position="49"/>
    </location>
</feature>
<organism evidence="5 6">
    <name type="scientific">Amphritea pacifica</name>
    <dbReference type="NCBI Taxonomy" id="2811233"/>
    <lineage>
        <taxon>Bacteria</taxon>
        <taxon>Pseudomonadati</taxon>
        <taxon>Pseudomonadota</taxon>
        <taxon>Gammaproteobacteria</taxon>
        <taxon>Oceanospirillales</taxon>
        <taxon>Oceanospirillaceae</taxon>
        <taxon>Amphritea</taxon>
    </lineage>
</organism>
<evidence type="ECO:0000256" key="1">
    <source>
        <dbReference type="ARBA" id="ARBA00012528"/>
    </source>
</evidence>
<dbReference type="Proteomes" id="UP000760472">
    <property type="component" value="Unassembled WGS sequence"/>
</dbReference>
<evidence type="ECO:0000259" key="4">
    <source>
        <dbReference type="PROSITE" id="PS50887"/>
    </source>
</evidence>
<keyword evidence="3" id="KW-0472">Membrane</keyword>
<dbReference type="EMBL" id="JAFFZP010000004">
    <property type="protein sequence ID" value="MBN0986463.1"/>
    <property type="molecule type" value="Genomic_DNA"/>
</dbReference>
<name>A0ABS2W433_9GAMM</name>
<accession>A0ABS2W433</accession>
<evidence type="ECO:0000256" key="2">
    <source>
        <dbReference type="ARBA" id="ARBA00034247"/>
    </source>
</evidence>
<sequence length="378" mass="42643">MHVIDGVKQLFQSPNYNRSTQTDYHRLQVILFIAPIAALVHILLVPFFYFTGVEILAGLNCISVLLWVYGIRLSRQYRINRAIQIFCCEVLLHSVVVSYYLGPDPGFQYYLWSMSALAVMDTSSSRIRVFITAILLVLVFALLNVGLFEPLFEFPFPQYLIYMKLMNILVSGMLSILAIMIMRGLHLNQQAELKKLADIDSLTGLYNRRQGGVLLEQAYLQAQRKKQQLTVVMADIDRFKQINDRYGHAAGDIVLCQIAEALKNSIRKSDALIRWGGEEFLILLSDASAGDAEALLAKVYPRLEQLYADDDILDSPVTLSYGIAQWSADEPIEQTIMRADNALYVSKQEGRNRITLADRVTCDDPLANSVQSGSETQT</sequence>
<keyword evidence="3" id="KW-0812">Transmembrane</keyword>
<comment type="catalytic activity">
    <reaction evidence="2">
        <text>2 GTP = 3',3'-c-di-GMP + 2 diphosphate</text>
        <dbReference type="Rhea" id="RHEA:24898"/>
        <dbReference type="ChEBI" id="CHEBI:33019"/>
        <dbReference type="ChEBI" id="CHEBI:37565"/>
        <dbReference type="ChEBI" id="CHEBI:58805"/>
        <dbReference type="EC" id="2.7.7.65"/>
    </reaction>
</comment>
<dbReference type="EC" id="2.7.7.65" evidence="1"/>
<dbReference type="InterPro" id="IPR043128">
    <property type="entry name" value="Rev_trsase/Diguanyl_cyclase"/>
</dbReference>
<protein>
    <recommendedName>
        <fullName evidence="1">diguanylate cyclase</fullName>
        <ecNumber evidence="1">2.7.7.65</ecNumber>
    </recommendedName>
</protein>
<feature type="domain" description="GGDEF" evidence="4">
    <location>
        <begin position="227"/>
        <end position="359"/>
    </location>
</feature>
<dbReference type="InterPro" id="IPR000160">
    <property type="entry name" value="GGDEF_dom"/>
</dbReference>
<dbReference type="InterPro" id="IPR050469">
    <property type="entry name" value="Diguanylate_Cyclase"/>
</dbReference>
<keyword evidence="6" id="KW-1185">Reference proteome</keyword>
<dbReference type="SUPFAM" id="SSF55073">
    <property type="entry name" value="Nucleotide cyclase"/>
    <property type="match status" value="1"/>
</dbReference>
<gene>
    <name evidence="5" type="ORF">JW498_03690</name>
</gene>
<keyword evidence="3" id="KW-1133">Transmembrane helix</keyword>
<reference evidence="5 6" key="1">
    <citation type="submission" date="2021-02" db="EMBL/GenBank/DDBJ databases">
        <title>A novel species of genus Amphritea isolated from a fishpond in China.</title>
        <authorList>
            <person name="Lu H."/>
        </authorList>
    </citation>
    <scope>NUCLEOTIDE SEQUENCE [LARGE SCALE GENOMIC DNA]</scope>
    <source>
        <strain evidence="5 6">RP18W</strain>
    </source>
</reference>